<dbReference type="Proteomes" id="UP000290189">
    <property type="component" value="Unassembled WGS sequence"/>
</dbReference>
<geneLocation type="mitochondrion" evidence="6"/>
<evidence type="ECO:0000256" key="1">
    <source>
        <dbReference type="ARBA" id="ARBA00022468"/>
    </source>
</evidence>
<proteinExistence type="predicted"/>
<evidence type="ECO:0000313" key="5">
    <source>
        <dbReference type="EMBL" id="CEO97649.1"/>
    </source>
</evidence>
<evidence type="ECO:0000256" key="2">
    <source>
        <dbReference type="ARBA" id="ARBA00022614"/>
    </source>
</evidence>
<dbReference type="Pfam" id="PF13516">
    <property type="entry name" value="LRR_6"/>
    <property type="match status" value="3"/>
</dbReference>
<reference evidence="5 7" key="1">
    <citation type="submission" date="2015-02" db="EMBL/GenBank/DDBJ databases">
        <authorList>
            <person name="Chooi Y.-H."/>
        </authorList>
    </citation>
    <scope>NUCLEOTIDE SEQUENCE [LARGE SCALE GENOMIC DNA]</scope>
    <source>
        <strain evidence="5">E3</strain>
    </source>
</reference>
<dbReference type="EMBL" id="CDSF01000079">
    <property type="protein sequence ID" value="CEO97649.1"/>
    <property type="molecule type" value="Genomic_DNA"/>
</dbReference>
<dbReference type="InterPro" id="IPR032675">
    <property type="entry name" value="LRR_dom_sf"/>
</dbReference>
<reference evidence="6 8" key="2">
    <citation type="submission" date="2018-03" db="EMBL/GenBank/DDBJ databases">
        <authorList>
            <person name="Fogelqvist J."/>
        </authorList>
    </citation>
    <scope>NUCLEOTIDE SEQUENCE [LARGE SCALE GENOMIC DNA]</scope>
</reference>
<dbReference type="InterPro" id="IPR027038">
    <property type="entry name" value="RanGap"/>
</dbReference>
<organism evidence="5 7">
    <name type="scientific">Plasmodiophora brassicae</name>
    <name type="common">Clubroot disease agent</name>
    <dbReference type="NCBI Taxonomy" id="37360"/>
    <lineage>
        <taxon>Eukaryota</taxon>
        <taxon>Sar</taxon>
        <taxon>Rhizaria</taxon>
        <taxon>Endomyxa</taxon>
        <taxon>Phytomyxea</taxon>
        <taxon>Plasmodiophorida</taxon>
        <taxon>Plasmodiophoridae</taxon>
        <taxon>Plasmodiophora</taxon>
    </lineage>
</organism>
<dbReference type="Gene3D" id="3.80.10.10">
    <property type="entry name" value="Ribonuclease Inhibitor"/>
    <property type="match status" value="1"/>
</dbReference>
<keyword evidence="2" id="KW-0433">Leucine-rich repeat</keyword>
<protein>
    <submittedName>
        <fullName evidence="5">Uncharacterized protein</fullName>
    </submittedName>
</protein>
<dbReference type="PANTHER" id="PTHR24113">
    <property type="entry name" value="RAN GTPASE-ACTIVATING PROTEIN 1"/>
    <property type="match status" value="1"/>
</dbReference>
<dbReference type="SUPFAM" id="SSF52047">
    <property type="entry name" value="RNI-like"/>
    <property type="match status" value="1"/>
</dbReference>
<dbReference type="SMART" id="SM00368">
    <property type="entry name" value="LRR_RI"/>
    <property type="match status" value="2"/>
</dbReference>
<dbReference type="AlphaFoldDB" id="A0A0G4IR78"/>
<dbReference type="InterPro" id="IPR001611">
    <property type="entry name" value="Leu-rich_rpt"/>
</dbReference>
<dbReference type="GO" id="GO:0031267">
    <property type="term" value="F:small GTPase binding"/>
    <property type="evidence" value="ECO:0007669"/>
    <property type="project" value="TreeGrafter"/>
</dbReference>
<dbReference type="GO" id="GO:0005634">
    <property type="term" value="C:nucleus"/>
    <property type="evidence" value="ECO:0007669"/>
    <property type="project" value="TreeGrafter"/>
</dbReference>
<keyword evidence="6" id="KW-0496">Mitochondrion</keyword>
<accession>A0A0G4IR78</accession>
<dbReference type="GO" id="GO:0005829">
    <property type="term" value="C:cytosol"/>
    <property type="evidence" value="ECO:0007669"/>
    <property type="project" value="TreeGrafter"/>
</dbReference>
<keyword evidence="3" id="KW-0677">Repeat</keyword>
<dbReference type="EMBL" id="OVEO01000008">
    <property type="protein sequence ID" value="SPQ97945.1"/>
    <property type="molecule type" value="Genomic_DNA"/>
</dbReference>
<evidence type="ECO:0000256" key="3">
    <source>
        <dbReference type="ARBA" id="ARBA00022737"/>
    </source>
</evidence>
<gene>
    <name evidence="5" type="ORF">PBRA_000994</name>
    <name evidence="6" type="ORF">PLBR_LOCUS5160</name>
</gene>
<name>A0A0G4IR78_PLABS</name>
<dbReference type="GO" id="GO:0048471">
    <property type="term" value="C:perinuclear region of cytoplasm"/>
    <property type="evidence" value="ECO:0007669"/>
    <property type="project" value="TreeGrafter"/>
</dbReference>
<dbReference type="STRING" id="37360.A0A0G4IR78"/>
<evidence type="ECO:0000313" key="7">
    <source>
        <dbReference type="Proteomes" id="UP000039324"/>
    </source>
</evidence>
<keyword evidence="7" id="KW-1185">Reference proteome</keyword>
<dbReference type="OrthoDB" id="120976at2759"/>
<dbReference type="GO" id="GO:0005096">
    <property type="term" value="F:GTPase activator activity"/>
    <property type="evidence" value="ECO:0007669"/>
    <property type="project" value="UniProtKB-KW"/>
</dbReference>
<evidence type="ECO:0000256" key="4">
    <source>
        <dbReference type="SAM" id="MobiDB-lite"/>
    </source>
</evidence>
<dbReference type="PANTHER" id="PTHR24113:SF12">
    <property type="entry name" value="RAN GTPASE-ACTIVATING PROTEIN 1"/>
    <property type="match status" value="1"/>
</dbReference>
<dbReference type="GO" id="GO:0006913">
    <property type="term" value="P:nucleocytoplasmic transport"/>
    <property type="evidence" value="ECO:0007669"/>
    <property type="project" value="TreeGrafter"/>
</dbReference>
<evidence type="ECO:0000313" key="8">
    <source>
        <dbReference type="Proteomes" id="UP000290189"/>
    </source>
</evidence>
<evidence type="ECO:0000313" key="6">
    <source>
        <dbReference type="EMBL" id="SPQ97945.1"/>
    </source>
</evidence>
<feature type="region of interest" description="Disordered" evidence="4">
    <location>
        <begin position="1"/>
        <end position="24"/>
    </location>
</feature>
<sequence>MEVSADGFDVARSGKVEPRTGPGSDVEVVGGDALESFIRHGMELFRDDHGECLEGEVDLMVRGLTIMAHSTRRPGLADAQFRLDLHNWDLRRVGPLHLAESIASTPVLYDNIVSFDLRRASIDDDALIALAAHLPPAVRDMDLRSNAFGARGLTVLCAAFLRRPIGIVALNVSDNAAIGDAGTWPILRVAAACPTLTSLDLFHIGWSRDGALVALRALAHCASLRRLAVGMARVGDQGAGIVAAGTAPITDLAMDNCSIGDPGARSLALSQLRLHALHLRDNWIGDDGARAIASAIATKQPSLRHVDLTGNVVTGAGRDELVRVQRQCSVSLSRNAFDEPIATFSPGHVP</sequence>
<dbReference type="Proteomes" id="UP000039324">
    <property type="component" value="Unassembled WGS sequence"/>
</dbReference>
<keyword evidence="1" id="KW-0343">GTPase activation</keyword>